<dbReference type="AlphaFoldDB" id="A0A6U2XTP3"/>
<organism evidence="4">
    <name type="scientific">Entomoneis paludosa</name>
    <dbReference type="NCBI Taxonomy" id="265537"/>
    <lineage>
        <taxon>Eukaryota</taxon>
        <taxon>Sar</taxon>
        <taxon>Stramenopiles</taxon>
        <taxon>Ochrophyta</taxon>
        <taxon>Bacillariophyta</taxon>
        <taxon>Bacillariophyceae</taxon>
        <taxon>Bacillariophycidae</taxon>
        <taxon>Entomoneidaceae</taxon>
        <taxon>Entomoneis</taxon>
    </lineage>
</organism>
<dbReference type="InterPro" id="IPR001806">
    <property type="entry name" value="Small_GTPase"/>
</dbReference>
<proteinExistence type="predicted"/>
<feature type="compositionally biased region" description="Polar residues" evidence="2">
    <location>
        <begin position="191"/>
        <end position="200"/>
    </location>
</feature>
<dbReference type="SUPFAM" id="SSF52540">
    <property type="entry name" value="P-loop containing nucleoside triphosphate hydrolases"/>
    <property type="match status" value="1"/>
</dbReference>
<dbReference type="PROSITE" id="PS51420">
    <property type="entry name" value="RHO"/>
    <property type="match status" value="1"/>
</dbReference>
<evidence type="ECO:0008006" key="5">
    <source>
        <dbReference type="Google" id="ProtNLM"/>
    </source>
</evidence>
<dbReference type="Pfam" id="PF00071">
    <property type="entry name" value="Ras"/>
    <property type="match status" value="1"/>
</dbReference>
<name>A0A6U2XTP3_9STRA</name>
<evidence type="ECO:0000313" key="4">
    <source>
        <dbReference type="EMBL" id="CAD9945994.1"/>
    </source>
</evidence>
<dbReference type="SMART" id="SM00174">
    <property type="entry name" value="RHO"/>
    <property type="match status" value="1"/>
</dbReference>
<dbReference type="SMART" id="SM00173">
    <property type="entry name" value="RAS"/>
    <property type="match status" value="1"/>
</dbReference>
<dbReference type="GO" id="GO:0005525">
    <property type="term" value="F:GTP binding"/>
    <property type="evidence" value="ECO:0007669"/>
    <property type="project" value="InterPro"/>
</dbReference>
<evidence type="ECO:0000313" key="3">
    <source>
        <dbReference type="EMBL" id="CAD9945978.1"/>
    </source>
</evidence>
<dbReference type="InterPro" id="IPR005225">
    <property type="entry name" value="Small_GTP-bd"/>
</dbReference>
<sequence>MSAAPPAPNSRIHHFKLVLLGDTAVGKSCLVVRFVRDEFFEFQEPTIGAAFLTQTVQLDESTVKFEIWDTAGQERYRSLAPMYYRGAAAAIVVYDITNPDSFTGAKSWVKELQRRGDPNVVIALAGNKADLESRRKVEFEEANAYATENGLLHLETSAKNANNVKSLFVEIAKKLPKQEPEPEREAFPILPQTQEKSNCC</sequence>
<keyword evidence="1" id="KW-0547">Nucleotide-binding</keyword>
<accession>A0A6U2XTP3</accession>
<feature type="region of interest" description="Disordered" evidence="2">
    <location>
        <begin position="179"/>
        <end position="200"/>
    </location>
</feature>
<reference evidence="4" key="1">
    <citation type="submission" date="2021-01" db="EMBL/GenBank/DDBJ databases">
        <authorList>
            <person name="Corre E."/>
            <person name="Pelletier E."/>
            <person name="Niang G."/>
            <person name="Scheremetjew M."/>
            <person name="Finn R."/>
            <person name="Kale V."/>
            <person name="Holt S."/>
            <person name="Cochrane G."/>
            <person name="Meng A."/>
            <person name="Brown T."/>
            <person name="Cohen L."/>
        </authorList>
    </citation>
    <scope>NUCLEOTIDE SEQUENCE</scope>
    <source>
        <strain evidence="4">CCMP125</strain>
    </source>
</reference>
<dbReference type="PROSITE" id="PS51419">
    <property type="entry name" value="RAB"/>
    <property type="match status" value="1"/>
</dbReference>
<dbReference type="PANTHER" id="PTHR47978">
    <property type="match status" value="1"/>
</dbReference>
<dbReference type="FunFam" id="3.40.50.300:FF:001667">
    <property type="entry name" value="Rab family gtpase"/>
    <property type="match status" value="1"/>
</dbReference>
<dbReference type="SMART" id="SM00176">
    <property type="entry name" value="RAN"/>
    <property type="match status" value="1"/>
</dbReference>
<dbReference type="SMART" id="SM00175">
    <property type="entry name" value="RAB"/>
    <property type="match status" value="1"/>
</dbReference>
<evidence type="ECO:0000256" key="2">
    <source>
        <dbReference type="SAM" id="MobiDB-lite"/>
    </source>
</evidence>
<dbReference type="GO" id="GO:0003924">
    <property type="term" value="F:GTPase activity"/>
    <property type="evidence" value="ECO:0007669"/>
    <property type="project" value="InterPro"/>
</dbReference>
<dbReference type="PRINTS" id="PR00449">
    <property type="entry name" value="RASTRNSFRMNG"/>
</dbReference>
<dbReference type="EMBL" id="HBHT01004582">
    <property type="protein sequence ID" value="CAD9945994.1"/>
    <property type="molecule type" value="Transcribed_RNA"/>
</dbReference>
<dbReference type="EMBL" id="HBHT01004571">
    <property type="protein sequence ID" value="CAD9945978.1"/>
    <property type="molecule type" value="Transcribed_RNA"/>
</dbReference>
<dbReference type="NCBIfam" id="TIGR00231">
    <property type="entry name" value="small_GTP"/>
    <property type="match status" value="1"/>
</dbReference>
<evidence type="ECO:0000256" key="1">
    <source>
        <dbReference type="ARBA" id="ARBA00022741"/>
    </source>
</evidence>
<dbReference type="PROSITE" id="PS51421">
    <property type="entry name" value="RAS"/>
    <property type="match status" value="1"/>
</dbReference>
<gene>
    <name evidence="3" type="ORF">APAL1065_LOCUS3072</name>
    <name evidence="4" type="ORF">APAL1065_LOCUS3080</name>
</gene>
<dbReference type="InterPro" id="IPR027417">
    <property type="entry name" value="P-loop_NTPase"/>
</dbReference>
<dbReference type="CDD" id="cd01860">
    <property type="entry name" value="Rab5_related"/>
    <property type="match status" value="1"/>
</dbReference>
<dbReference type="Gene3D" id="3.40.50.300">
    <property type="entry name" value="P-loop containing nucleotide triphosphate hydrolases"/>
    <property type="match status" value="1"/>
</dbReference>
<protein>
    <recommendedName>
        <fullName evidence="5">Ras-related protein Rab-5C</fullName>
    </recommendedName>
</protein>